<evidence type="ECO:0000313" key="3">
    <source>
        <dbReference type="Proteomes" id="UP000709959"/>
    </source>
</evidence>
<gene>
    <name evidence="2" type="ORF">IPN91_10650</name>
</gene>
<feature type="signal peptide" evidence="1">
    <location>
        <begin position="1"/>
        <end position="18"/>
    </location>
</feature>
<dbReference type="Proteomes" id="UP000709959">
    <property type="component" value="Unassembled WGS sequence"/>
</dbReference>
<evidence type="ECO:0000256" key="1">
    <source>
        <dbReference type="SAM" id="SignalP"/>
    </source>
</evidence>
<keyword evidence="1" id="KW-0732">Signal</keyword>
<sequence>MKLVTLLSAAALMTTALAAGEYDALGKAVRSAWPSVSTVAVVCDSAANKGAIDAIAGAMPGMKLIVVDVKGQQDMGKALTTLGTRHPDAVVLVAGDKVAGDGTGAAAFLIQRMAAAKVPTVATTEVGVRQGAVLGLGAGTGGKLLANAKVAGVAGVTIPAGASQI</sequence>
<dbReference type="Gene3D" id="3.40.50.2300">
    <property type="match status" value="1"/>
</dbReference>
<reference evidence="2 3" key="1">
    <citation type="submission" date="2020-10" db="EMBL/GenBank/DDBJ databases">
        <title>Connecting structure to function with the recovery of over 1000 high-quality activated sludge metagenome-assembled genomes encoding full-length rRNA genes using long-read sequencing.</title>
        <authorList>
            <person name="Singleton C.M."/>
            <person name="Petriglieri F."/>
            <person name="Kristensen J.M."/>
            <person name="Kirkegaard R.H."/>
            <person name="Michaelsen T.Y."/>
            <person name="Andersen M.H."/>
            <person name="Karst S.M."/>
            <person name="Dueholm M.S."/>
            <person name="Nielsen P.H."/>
            <person name="Albertsen M."/>
        </authorList>
    </citation>
    <scope>NUCLEOTIDE SEQUENCE [LARGE SCALE GENOMIC DNA]</scope>
    <source>
        <strain evidence="2">OdNE_18-Q3-R46-58_MAXAC.008</strain>
    </source>
</reference>
<feature type="chain" id="PRO_5036759644" evidence="1">
    <location>
        <begin position="19"/>
        <end position="165"/>
    </location>
</feature>
<protein>
    <submittedName>
        <fullName evidence="2">Uncharacterized protein</fullName>
    </submittedName>
</protein>
<evidence type="ECO:0000313" key="2">
    <source>
        <dbReference type="EMBL" id="MBK8573086.1"/>
    </source>
</evidence>
<comment type="caution">
    <text evidence="2">The sequence shown here is derived from an EMBL/GenBank/DDBJ whole genome shotgun (WGS) entry which is preliminary data.</text>
</comment>
<dbReference type="AlphaFoldDB" id="A0A936F324"/>
<proteinExistence type="predicted"/>
<organism evidence="2 3">
    <name type="scientific">Candidatus Geothrix odensensis</name>
    <dbReference type="NCBI Taxonomy" id="2954440"/>
    <lineage>
        <taxon>Bacteria</taxon>
        <taxon>Pseudomonadati</taxon>
        <taxon>Acidobacteriota</taxon>
        <taxon>Holophagae</taxon>
        <taxon>Holophagales</taxon>
        <taxon>Holophagaceae</taxon>
        <taxon>Geothrix</taxon>
    </lineage>
</organism>
<accession>A0A936F324</accession>
<dbReference type="EMBL" id="JADKCH010000011">
    <property type="protein sequence ID" value="MBK8573086.1"/>
    <property type="molecule type" value="Genomic_DNA"/>
</dbReference>
<name>A0A936F324_9BACT</name>